<proteinExistence type="predicted"/>
<dbReference type="Proteomes" id="UP000831701">
    <property type="component" value="Chromosome 2"/>
</dbReference>
<sequence length="202" mass="22648">MCVSLWRNLILTLILCLSLSDAAFHIVPDRLQVFEYESVYFHCEGLEDSAQLRGIRNTEGFVSTCEERMSVLFCIILRAYGEDAGQYWCETKGGDRSNSVNITITAGSVILESPVVPVMEGNKVTLRCRNKTTSSHLPADFYKDDLFIRSSSTGEMTIHSVSKSDEGLYKCRISDVGESAESWLAVRGKTLHHLKLKLDENI</sequence>
<comment type="caution">
    <text evidence="1">The sequence shown here is derived from an EMBL/GenBank/DDBJ whole genome shotgun (WGS) entry which is preliminary data.</text>
</comment>
<protein>
    <submittedName>
        <fullName evidence="1">Uncharacterized protein</fullName>
    </submittedName>
</protein>
<dbReference type="EMBL" id="CM041532">
    <property type="protein sequence ID" value="KAI3375995.1"/>
    <property type="molecule type" value="Genomic_DNA"/>
</dbReference>
<gene>
    <name evidence="1" type="ORF">L3Q82_016535</name>
</gene>
<evidence type="ECO:0000313" key="1">
    <source>
        <dbReference type="EMBL" id="KAI3375995.1"/>
    </source>
</evidence>
<name>A0ACB8X6R6_9TELE</name>
<keyword evidence="2" id="KW-1185">Reference proteome</keyword>
<organism evidence="1 2">
    <name type="scientific">Scortum barcoo</name>
    <name type="common">barcoo grunter</name>
    <dbReference type="NCBI Taxonomy" id="214431"/>
    <lineage>
        <taxon>Eukaryota</taxon>
        <taxon>Metazoa</taxon>
        <taxon>Chordata</taxon>
        <taxon>Craniata</taxon>
        <taxon>Vertebrata</taxon>
        <taxon>Euteleostomi</taxon>
        <taxon>Actinopterygii</taxon>
        <taxon>Neopterygii</taxon>
        <taxon>Teleostei</taxon>
        <taxon>Neoteleostei</taxon>
        <taxon>Acanthomorphata</taxon>
        <taxon>Eupercaria</taxon>
        <taxon>Centrarchiformes</taxon>
        <taxon>Terapontoidei</taxon>
        <taxon>Terapontidae</taxon>
        <taxon>Scortum</taxon>
    </lineage>
</organism>
<accession>A0ACB8X6R6</accession>
<reference evidence="1" key="1">
    <citation type="submission" date="2022-04" db="EMBL/GenBank/DDBJ databases">
        <title>Jade perch genome.</title>
        <authorList>
            <person name="Chao B."/>
        </authorList>
    </citation>
    <scope>NUCLEOTIDE SEQUENCE</scope>
    <source>
        <strain evidence="1">CB-2022</strain>
    </source>
</reference>
<evidence type="ECO:0000313" key="2">
    <source>
        <dbReference type="Proteomes" id="UP000831701"/>
    </source>
</evidence>